<organism evidence="2 3">
    <name type="scientific">Saccharibacillus endophyticus</name>
    <dbReference type="NCBI Taxonomy" id="2060666"/>
    <lineage>
        <taxon>Bacteria</taxon>
        <taxon>Bacillati</taxon>
        <taxon>Bacillota</taxon>
        <taxon>Bacilli</taxon>
        <taxon>Bacillales</taxon>
        <taxon>Paenibacillaceae</taxon>
        <taxon>Saccharibacillus</taxon>
    </lineage>
</organism>
<accession>A0ABQ1ZXP8</accession>
<dbReference type="Pfam" id="PF01636">
    <property type="entry name" value="APH"/>
    <property type="match status" value="1"/>
</dbReference>
<dbReference type="InterPro" id="IPR011009">
    <property type="entry name" value="Kinase-like_dom_sf"/>
</dbReference>
<dbReference type="RefSeq" id="WP_172244260.1">
    <property type="nucleotide sequence ID" value="NZ_BMDD01000003.1"/>
</dbReference>
<evidence type="ECO:0000313" key="2">
    <source>
        <dbReference type="EMBL" id="GGH79681.1"/>
    </source>
</evidence>
<proteinExistence type="predicted"/>
<evidence type="ECO:0000259" key="1">
    <source>
        <dbReference type="PROSITE" id="PS50011"/>
    </source>
</evidence>
<dbReference type="PANTHER" id="PTHR21310">
    <property type="entry name" value="AMINOGLYCOSIDE PHOSPHOTRANSFERASE-RELATED-RELATED"/>
    <property type="match status" value="1"/>
</dbReference>
<evidence type="ECO:0000313" key="3">
    <source>
        <dbReference type="Proteomes" id="UP000605427"/>
    </source>
</evidence>
<dbReference type="EMBL" id="BMDD01000003">
    <property type="protein sequence ID" value="GGH79681.1"/>
    <property type="molecule type" value="Genomic_DNA"/>
</dbReference>
<name>A0ABQ1ZXP8_9BACL</name>
<dbReference type="Proteomes" id="UP000605427">
    <property type="component" value="Unassembled WGS sequence"/>
</dbReference>
<keyword evidence="3" id="KW-1185">Reference proteome</keyword>
<dbReference type="Gene3D" id="3.90.1200.10">
    <property type="match status" value="1"/>
</dbReference>
<dbReference type="InterPro" id="IPR000719">
    <property type="entry name" value="Prot_kinase_dom"/>
</dbReference>
<feature type="domain" description="Protein kinase" evidence="1">
    <location>
        <begin position="17"/>
        <end position="310"/>
    </location>
</feature>
<dbReference type="PROSITE" id="PS50011">
    <property type="entry name" value="PROTEIN_KINASE_DOM"/>
    <property type="match status" value="1"/>
</dbReference>
<gene>
    <name evidence="2" type="ORF">GCM10007362_26840</name>
</gene>
<comment type="caution">
    <text evidence="2">The sequence shown here is derived from an EMBL/GenBank/DDBJ whole genome shotgun (WGS) entry which is preliminary data.</text>
</comment>
<dbReference type="Gene3D" id="3.30.200.150">
    <property type="match status" value="1"/>
</dbReference>
<sequence>MISNTDVKLKVLKRYNINEKDLIGSGMEAEVYGYGEDKVLKIYQGTSNYKKQGILKRFYDSIQSNDISFEFPYIYNIIDEDDIVVTIEKRIIGENMENVLSRMNDEQLETVMKNYLSANLEMQAVKPDPNFEGYKLFDDHGIPASQQKDWHDVLKQYLVKKQKELQGHFSEDVMNYEEKLRIILEILSFEYQGHHSLIHGDFYPGNVLINEEGKITGLIDFGLMTMYGDYLFDVATGWVFFDMYNELKANILERYLDLIMSTLGEEVREKLYFYVLVFSMISANFYSEDCSDGHYQWCVKNLNNEMYWSF</sequence>
<protein>
    <recommendedName>
        <fullName evidence="1">Protein kinase domain-containing protein</fullName>
    </recommendedName>
</protein>
<dbReference type="InterPro" id="IPR051678">
    <property type="entry name" value="AGP_Transferase"/>
</dbReference>
<reference evidence="3" key="1">
    <citation type="journal article" date="2019" name="Int. J. Syst. Evol. Microbiol.">
        <title>The Global Catalogue of Microorganisms (GCM) 10K type strain sequencing project: providing services to taxonomists for standard genome sequencing and annotation.</title>
        <authorList>
            <consortium name="The Broad Institute Genomics Platform"/>
            <consortium name="The Broad Institute Genome Sequencing Center for Infectious Disease"/>
            <person name="Wu L."/>
            <person name="Ma J."/>
        </authorList>
    </citation>
    <scope>NUCLEOTIDE SEQUENCE [LARGE SCALE GENOMIC DNA]</scope>
    <source>
        <strain evidence="3">CCM 8702</strain>
    </source>
</reference>
<dbReference type="InterPro" id="IPR002575">
    <property type="entry name" value="Aminoglycoside_PTrfase"/>
</dbReference>
<dbReference type="SUPFAM" id="SSF56112">
    <property type="entry name" value="Protein kinase-like (PK-like)"/>
    <property type="match status" value="1"/>
</dbReference>